<proteinExistence type="predicted"/>
<protein>
    <submittedName>
        <fullName evidence="1">Uncharacterized protein</fullName>
    </submittedName>
</protein>
<dbReference type="Proteomes" id="UP000246991">
    <property type="component" value="Unassembled WGS sequence"/>
</dbReference>
<reference evidence="1 2" key="1">
    <citation type="submission" date="2018-03" db="EMBL/GenBank/DDBJ databases">
        <title>Genomes of Pezizomycetes fungi and the evolution of truffles.</title>
        <authorList>
            <person name="Murat C."/>
            <person name="Payen T."/>
            <person name="Noel B."/>
            <person name="Kuo A."/>
            <person name="Martin F.M."/>
        </authorList>
    </citation>
    <scope>NUCLEOTIDE SEQUENCE [LARGE SCALE GENOMIC DNA]</scope>
    <source>
        <strain evidence="1">091103-1</strain>
    </source>
</reference>
<name>A0A317SF90_9PEZI</name>
<gene>
    <name evidence="1" type="ORF">C7212DRAFT_219654</name>
</gene>
<keyword evidence="2" id="KW-1185">Reference proteome</keyword>
<dbReference type="EMBL" id="PYWC01000087">
    <property type="protein sequence ID" value="PWW73093.1"/>
    <property type="molecule type" value="Genomic_DNA"/>
</dbReference>
<dbReference type="OrthoDB" id="3938054at2759"/>
<accession>A0A317SF90</accession>
<organism evidence="1 2">
    <name type="scientific">Tuber magnatum</name>
    <name type="common">white Piedmont truffle</name>
    <dbReference type="NCBI Taxonomy" id="42249"/>
    <lineage>
        <taxon>Eukaryota</taxon>
        <taxon>Fungi</taxon>
        <taxon>Dikarya</taxon>
        <taxon>Ascomycota</taxon>
        <taxon>Pezizomycotina</taxon>
        <taxon>Pezizomycetes</taxon>
        <taxon>Pezizales</taxon>
        <taxon>Tuberaceae</taxon>
        <taxon>Tuber</taxon>
    </lineage>
</organism>
<evidence type="ECO:0000313" key="2">
    <source>
        <dbReference type="Proteomes" id="UP000246991"/>
    </source>
</evidence>
<comment type="caution">
    <text evidence="1">The sequence shown here is derived from an EMBL/GenBank/DDBJ whole genome shotgun (WGS) entry which is preliminary data.</text>
</comment>
<dbReference type="AlphaFoldDB" id="A0A317SF90"/>
<evidence type="ECO:0000313" key="1">
    <source>
        <dbReference type="EMBL" id="PWW73093.1"/>
    </source>
</evidence>
<sequence>MINEVWGELPVHELAVPTATADYNLYIGGVDIADQRQSYYSTQLQVVRTWKPLFF</sequence>